<dbReference type="AlphaFoldDB" id="A0A9P7RAT0"/>
<comment type="caution">
    <text evidence="2">The sequence shown here is derived from an EMBL/GenBank/DDBJ whole genome shotgun (WGS) entry which is preliminary data.</text>
</comment>
<protein>
    <submittedName>
        <fullName evidence="2">Extracellular serine-rich protein</fullName>
    </submittedName>
</protein>
<keyword evidence="3" id="KW-1185">Reference proteome</keyword>
<accession>A0A9P7RAT0</accession>
<dbReference type="Proteomes" id="UP000699042">
    <property type="component" value="Unassembled WGS sequence"/>
</dbReference>
<organism evidence="2 3">
    <name type="scientific">Colletotrichum scovillei</name>
    <dbReference type="NCBI Taxonomy" id="1209932"/>
    <lineage>
        <taxon>Eukaryota</taxon>
        <taxon>Fungi</taxon>
        <taxon>Dikarya</taxon>
        <taxon>Ascomycota</taxon>
        <taxon>Pezizomycotina</taxon>
        <taxon>Sordariomycetes</taxon>
        <taxon>Hypocreomycetidae</taxon>
        <taxon>Glomerellales</taxon>
        <taxon>Glomerellaceae</taxon>
        <taxon>Colletotrichum</taxon>
        <taxon>Colletotrichum acutatum species complex</taxon>
    </lineage>
</organism>
<reference evidence="2" key="1">
    <citation type="submission" date="2021-05" db="EMBL/GenBank/DDBJ databases">
        <title>Comparative genomics of three Colletotrichum scovillei strains and genetic complementation revealed genes involved fungal growth and virulence on chili pepper.</title>
        <authorList>
            <person name="Hsieh D.-K."/>
            <person name="Chuang S.-C."/>
            <person name="Chen C.-Y."/>
            <person name="Chao Y.-T."/>
            <person name="Lu M.-Y.J."/>
            <person name="Lee M.-H."/>
            <person name="Shih M.-C."/>
        </authorList>
    </citation>
    <scope>NUCLEOTIDE SEQUENCE</scope>
    <source>
        <strain evidence="2">Coll-153</strain>
    </source>
</reference>
<gene>
    <name evidence="2" type="ORF">JMJ77_000715</name>
</gene>
<feature type="region of interest" description="Disordered" evidence="1">
    <location>
        <begin position="176"/>
        <end position="202"/>
    </location>
</feature>
<name>A0A9P7RAT0_9PEZI</name>
<evidence type="ECO:0000313" key="3">
    <source>
        <dbReference type="Proteomes" id="UP000699042"/>
    </source>
</evidence>
<proteinExistence type="predicted"/>
<evidence type="ECO:0000313" key="2">
    <source>
        <dbReference type="EMBL" id="KAG7053630.1"/>
    </source>
</evidence>
<feature type="compositionally biased region" description="Gly residues" evidence="1">
    <location>
        <begin position="176"/>
        <end position="190"/>
    </location>
</feature>
<sequence>MFTNAQGLMGLKLEASKGVEIGDDKATLLNRRNDSIALLRSQSLVLSESEVGAVKVLVDDADHAVLAVLAGVLGAVVPDGLLVLDDDLEDVGGLALGSEEVEAREEGGAVGQGVARVAKVGLGDGVVAGQVVPLDDVAHLGDDVVRVEAEAAEAGDYGVGDARELVGAGRGLGAGGVGGSGGDGGGGGQEDGGEGLDGEHFV</sequence>
<dbReference type="EMBL" id="JAESDN010000003">
    <property type="protein sequence ID" value="KAG7053630.1"/>
    <property type="molecule type" value="Genomic_DNA"/>
</dbReference>
<evidence type="ECO:0000256" key="1">
    <source>
        <dbReference type="SAM" id="MobiDB-lite"/>
    </source>
</evidence>